<accession>A0ABR4Q2X5</accession>
<name>A0ABR4Q2X5_9CEST</name>
<evidence type="ECO:0000313" key="1">
    <source>
        <dbReference type="EMBL" id="KAL5103720.1"/>
    </source>
</evidence>
<reference evidence="1 2" key="1">
    <citation type="journal article" date="2022" name="Front. Cell. Infect. Microbiol.">
        <title>The Genomes of Two Strains of Taenia crassiceps the Animal Model for the Study of Human Cysticercosis.</title>
        <authorList>
            <person name="Bobes R.J."/>
            <person name="Estrada K."/>
            <person name="Rios-Valencia D.G."/>
            <person name="Calderon-Gallegos A."/>
            <person name="de la Torre P."/>
            <person name="Carrero J.C."/>
            <person name="Sanchez-Flores A."/>
            <person name="Laclette J.P."/>
        </authorList>
    </citation>
    <scope>NUCLEOTIDE SEQUENCE [LARGE SCALE GENOMIC DNA]</scope>
    <source>
        <strain evidence="1">WFUcys</strain>
    </source>
</reference>
<dbReference type="Proteomes" id="UP001651158">
    <property type="component" value="Unassembled WGS sequence"/>
</dbReference>
<dbReference type="EMBL" id="JAKROA010000016">
    <property type="protein sequence ID" value="KAL5103720.1"/>
    <property type="molecule type" value="Genomic_DNA"/>
</dbReference>
<proteinExistence type="predicted"/>
<sequence length="304" mass="33290">MPLRCVDCRRHLPPPPTNSQSECSHLYVDAKSNEGHVHNLYLFIHAIGARSDHNRRRERGLMRSHTCKAAVPGDGEADADAVGDADADGKASALTFPVTKTKPNGSAQAISTTWRAASQTLRLPRLENGTWRSENSWCRLLWTIATQSKETATSAQLRGCRHLAHCDNLFRPPLHPSLQLRLVRLDKGALHCVSVLYCTVLCTHLVFTRCITRNAVFLQGFAKHSTPLVVTRSESRTAAFVTFSPAPAPALLFGTTFSSQLLGAVELKSSLCAQCCNKGEAYNKRTPGKHLHHYEVTSGVTSGV</sequence>
<protein>
    <submittedName>
        <fullName evidence="1">Uncharacterized protein</fullName>
    </submittedName>
</protein>
<organism evidence="1 2">
    <name type="scientific">Taenia crassiceps</name>
    <dbReference type="NCBI Taxonomy" id="6207"/>
    <lineage>
        <taxon>Eukaryota</taxon>
        <taxon>Metazoa</taxon>
        <taxon>Spiralia</taxon>
        <taxon>Lophotrochozoa</taxon>
        <taxon>Platyhelminthes</taxon>
        <taxon>Cestoda</taxon>
        <taxon>Eucestoda</taxon>
        <taxon>Cyclophyllidea</taxon>
        <taxon>Taeniidae</taxon>
        <taxon>Taenia</taxon>
    </lineage>
</organism>
<gene>
    <name evidence="1" type="ORF">TcWFU_005839</name>
</gene>
<comment type="caution">
    <text evidence="1">The sequence shown here is derived from an EMBL/GenBank/DDBJ whole genome shotgun (WGS) entry which is preliminary data.</text>
</comment>
<evidence type="ECO:0000313" key="2">
    <source>
        <dbReference type="Proteomes" id="UP001651158"/>
    </source>
</evidence>
<keyword evidence="2" id="KW-1185">Reference proteome</keyword>